<dbReference type="STRING" id="1120980.GCA_000745955_00646"/>
<proteinExistence type="predicted"/>
<reference evidence="3 4" key="1">
    <citation type="submission" date="2018-06" db="EMBL/GenBank/DDBJ databases">
        <authorList>
            <consortium name="Pathogen Informatics"/>
            <person name="Doyle S."/>
        </authorList>
    </citation>
    <scope>NUCLEOTIDE SEQUENCE [LARGE SCALE GENOMIC DNA]</scope>
    <source>
        <strain evidence="3 4">NCTC10283</strain>
    </source>
</reference>
<evidence type="ECO:0000256" key="1">
    <source>
        <dbReference type="SAM" id="MobiDB-lite"/>
    </source>
</evidence>
<protein>
    <recommendedName>
        <fullName evidence="2">HTH Mu-type domain-containing protein</fullName>
    </recommendedName>
</protein>
<keyword evidence="4" id="KW-1185">Reference proteome</keyword>
<sequence length="134" mass="14507">MELKSHYFIAELLEMGLKGIPSTKVGLGDLVKRQAWAFQEVAAKGGKGGMKKVYAPPPEIMRQIQECYQQQVLAQQAATPLPALPDVEPEKPDLSGSTEAQRTQLGAREAVLNAIETLMAETGGVLKSVLFKIS</sequence>
<dbReference type="GO" id="GO:0003677">
    <property type="term" value="F:DNA binding"/>
    <property type="evidence" value="ECO:0007669"/>
    <property type="project" value="InterPro"/>
</dbReference>
<dbReference type="InterPro" id="IPR036388">
    <property type="entry name" value="WH-like_DNA-bd_sf"/>
</dbReference>
<dbReference type="InterPro" id="IPR003314">
    <property type="entry name" value="Mu-type_HTH"/>
</dbReference>
<name>A0A376BU43_9NEIS</name>
<feature type="domain" description="HTH Mu-type" evidence="2">
    <location>
        <begin position="5"/>
        <end position="72"/>
    </location>
</feature>
<evidence type="ECO:0000313" key="3">
    <source>
        <dbReference type="EMBL" id="SSY80512.1"/>
    </source>
</evidence>
<dbReference type="PROSITE" id="PS51702">
    <property type="entry name" value="HTH_MU"/>
    <property type="match status" value="1"/>
</dbReference>
<dbReference type="Proteomes" id="UP000254209">
    <property type="component" value="Unassembled WGS sequence"/>
</dbReference>
<gene>
    <name evidence="3" type="ORF">NCTC10283_02071</name>
</gene>
<dbReference type="EMBL" id="UFSO01000003">
    <property type="protein sequence ID" value="SSY80512.1"/>
    <property type="molecule type" value="Genomic_DNA"/>
</dbReference>
<dbReference type="Gene3D" id="1.10.10.10">
    <property type="entry name" value="Winged helix-like DNA-binding domain superfamily/Winged helix DNA-binding domain"/>
    <property type="match status" value="1"/>
</dbReference>
<evidence type="ECO:0000259" key="2">
    <source>
        <dbReference type="PROSITE" id="PS51702"/>
    </source>
</evidence>
<feature type="region of interest" description="Disordered" evidence="1">
    <location>
        <begin position="81"/>
        <end position="102"/>
    </location>
</feature>
<evidence type="ECO:0000313" key="4">
    <source>
        <dbReference type="Proteomes" id="UP000254209"/>
    </source>
</evidence>
<dbReference type="RefSeq" id="WP_034291607.1">
    <property type="nucleotide sequence ID" value="NZ_CP091519.2"/>
</dbReference>
<dbReference type="OrthoDB" id="5676324at2"/>
<organism evidence="3 4">
    <name type="scientific">Alysiella crassa</name>
    <dbReference type="NCBI Taxonomy" id="153491"/>
    <lineage>
        <taxon>Bacteria</taxon>
        <taxon>Pseudomonadati</taxon>
        <taxon>Pseudomonadota</taxon>
        <taxon>Betaproteobacteria</taxon>
        <taxon>Neisseriales</taxon>
        <taxon>Neisseriaceae</taxon>
        <taxon>Alysiella</taxon>
    </lineage>
</organism>
<accession>A0A376BU43</accession>
<dbReference type="AlphaFoldDB" id="A0A376BU43"/>